<reference evidence="1" key="2">
    <citation type="submission" date="2011-02" db="EMBL/GenBank/DDBJ databases">
        <authorList>
            <person name="MacLean D."/>
        </authorList>
    </citation>
    <scope>NUCLEOTIDE SEQUENCE</scope>
</reference>
<dbReference type="AlphaFoldDB" id="F0WQ94"/>
<accession>F0WQ94</accession>
<proteinExistence type="predicted"/>
<protein>
    <submittedName>
        <fullName evidence="1">AlNc14C196G8575 protein</fullName>
    </submittedName>
</protein>
<dbReference type="EMBL" id="FR824241">
    <property type="protein sequence ID" value="CCA23500.1"/>
    <property type="molecule type" value="Genomic_DNA"/>
</dbReference>
<reference evidence="1" key="1">
    <citation type="journal article" date="2011" name="PLoS Biol.">
        <title>Gene gain and loss during evolution of obligate parasitism in the white rust pathogen of Arabidopsis thaliana.</title>
        <authorList>
            <person name="Kemen E."/>
            <person name="Gardiner A."/>
            <person name="Schultz-Larsen T."/>
            <person name="Kemen A.C."/>
            <person name="Balmuth A.L."/>
            <person name="Robert-Seilaniantz A."/>
            <person name="Bailey K."/>
            <person name="Holub E."/>
            <person name="Studholme D.J."/>
            <person name="Maclean D."/>
            <person name="Jones J.D."/>
        </authorList>
    </citation>
    <scope>NUCLEOTIDE SEQUENCE</scope>
</reference>
<gene>
    <name evidence="1" type="primary">AlNc14C196G8575</name>
    <name evidence="1" type="ORF">ALNC14_096440</name>
</gene>
<organism evidence="1">
    <name type="scientific">Albugo laibachii Nc14</name>
    <dbReference type="NCBI Taxonomy" id="890382"/>
    <lineage>
        <taxon>Eukaryota</taxon>
        <taxon>Sar</taxon>
        <taxon>Stramenopiles</taxon>
        <taxon>Oomycota</taxon>
        <taxon>Peronosporomycetes</taxon>
        <taxon>Albuginales</taxon>
        <taxon>Albuginaceae</taxon>
        <taxon>Albugo</taxon>
    </lineage>
</organism>
<dbReference type="HOGENOM" id="CLU_2377137_0_0_1"/>
<name>F0WQ94_9STRA</name>
<evidence type="ECO:0000313" key="1">
    <source>
        <dbReference type="EMBL" id="CCA23500.1"/>
    </source>
</evidence>
<sequence>MYTRVKPSFIFERVATAKGAGATTLGNLHQSDFLASSIPTNTFGDVLIYGYDRVGYIMAITVELRSESRRVYSLLHTREAFYFDAAMVLIQQFVL</sequence>